<name>W9SE48_9ROSA</name>
<reference evidence="1" key="1">
    <citation type="submission" date="2013-06" db="EMBL/GenBank/DDBJ databases">
        <title>Draft Genome Sequence of a Mulberry Tree, Morus notabilis C.K. Schn.</title>
        <authorList>
            <person name="He N."/>
            <person name="Zhao S."/>
        </authorList>
    </citation>
    <scope>NUCLEOTIDE SEQUENCE</scope>
</reference>
<dbReference type="Pfam" id="PF22909">
    <property type="entry name" value="Caulimovir_coat_dom"/>
    <property type="match status" value="1"/>
</dbReference>
<keyword evidence="2" id="KW-1185">Reference proteome</keyword>
<organism evidence="1 2">
    <name type="scientific">Morus notabilis</name>
    <dbReference type="NCBI Taxonomy" id="981085"/>
    <lineage>
        <taxon>Eukaryota</taxon>
        <taxon>Viridiplantae</taxon>
        <taxon>Streptophyta</taxon>
        <taxon>Embryophyta</taxon>
        <taxon>Tracheophyta</taxon>
        <taxon>Spermatophyta</taxon>
        <taxon>Magnoliopsida</taxon>
        <taxon>eudicotyledons</taxon>
        <taxon>Gunneridae</taxon>
        <taxon>Pentapetalae</taxon>
        <taxon>rosids</taxon>
        <taxon>fabids</taxon>
        <taxon>Rosales</taxon>
        <taxon>Moraceae</taxon>
        <taxon>Moreae</taxon>
        <taxon>Morus</taxon>
    </lineage>
</organism>
<evidence type="ECO:0000313" key="2">
    <source>
        <dbReference type="Proteomes" id="UP000030645"/>
    </source>
</evidence>
<accession>W9SE48</accession>
<proteinExistence type="predicted"/>
<dbReference type="Proteomes" id="UP000030645">
    <property type="component" value="Unassembled WGS sequence"/>
</dbReference>
<dbReference type="EMBL" id="KE345337">
    <property type="protein sequence ID" value="EXC01927.1"/>
    <property type="molecule type" value="Genomic_DNA"/>
</dbReference>
<protein>
    <submittedName>
        <fullName evidence="1">Uncharacterized protein</fullName>
    </submittedName>
</protein>
<gene>
    <name evidence="1" type="ORF">L484_018840</name>
</gene>
<dbReference type="AlphaFoldDB" id="W9SE48"/>
<sequence length="267" mass="31320">MHLRILLKLYAYHRHPTGYSSFRLTRPPAFNAYFSIRPTSATNHSFSFKDFKRFTTNPEQKECMAALEKISTSNYKYIKPFLQDYIYYTAMSGNTYNNQIGEKMLIKLPVPLRLKYHPLKEQPSLFPDPHSVKECVTNFFVDPKLNSKTVSNKRSFAQVAEQAERTNLQYIESLNTKLERLSVDSKSDSLEKENQELHPVRKRLQPNNQVINHLNSFLEEEIVEKIIQFAEDDIYTVSFKIQQFLEKIAKEQECEKATLPFHSIHDT</sequence>
<evidence type="ECO:0000313" key="1">
    <source>
        <dbReference type="EMBL" id="EXC01927.1"/>
    </source>
</evidence>